<sequence length="43" mass="4840">MKRGLSITEDFGSVLLRFGRWQQRQLYGLSGERRAEKPSGGGD</sequence>
<evidence type="ECO:0000313" key="2">
    <source>
        <dbReference type="Proteomes" id="UP000255167"/>
    </source>
</evidence>
<dbReference type="Proteomes" id="UP000255167">
    <property type="component" value="Unassembled WGS sequence"/>
</dbReference>
<proteinExistence type="predicted"/>
<reference evidence="1 2" key="1">
    <citation type="submission" date="2018-06" db="EMBL/GenBank/DDBJ databases">
        <authorList>
            <consortium name="Pathogen Informatics"/>
            <person name="Doyle S."/>
        </authorList>
    </citation>
    <scope>NUCLEOTIDE SEQUENCE [LARGE SCALE GENOMIC DNA]</scope>
    <source>
        <strain evidence="1 2">NCTC9617</strain>
    </source>
</reference>
<dbReference type="AlphaFoldDB" id="A0A378F8T2"/>
<name>A0A378F8T2_KLEPN</name>
<dbReference type="EMBL" id="UGNC01000004">
    <property type="protein sequence ID" value="STW40609.1"/>
    <property type="molecule type" value="Genomic_DNA"/>
</dbReference>
<organism evidence="1 2">
    <name type="scientific">Klebsiella pneumoniae</name>
    <dbReference type="NCBI Taxonomy" id="573"/>
    <lineage>
        <taxon>Bacteria</taxon>
        <taxon>Pseudomonadati</taxon>
        <taxon>Pseudomonadota</taxon>
        <taxon>Gammaproteobacteria</taxon>
        <taxon>Enterobacterales</taxon>
        <taxon>Enterobacteriaceae</taxon>
        <taxon>Klebsiella/Raoultella group</taxon>
        <taxon>Klebsiella</taxon>
        <taxon>Klebsiella pneumoniae complex</taxon>
    </lineage>
</organism>
<accession>A0A378F8T2</accession>
<evidence type="ECO:0000313" key="1">
    <source>
        <dbReference type="EMBL" id="STW40609.1"/>
    </source>
</evidence>
<protein>
    <submittedName>
        <fullName evidence="1">Uncharacterized protein</fullName>
    </submittedName>
</protein>
<gene>
    <name evidence="1" type="ORF">NCTC9617_02153</name>
</gene>